<evidence type="ECO:0000256" key="2">
    <source>
        <dbReference type="ARBA" id="ARBA00022840"/>
    </source>
</evidence>
<dbReference type="InterPro" id="IPR027417">
    <property type="entry name" value="P-loop_NTPase"/>
</dbReference>
<dbReference type="SMART" id="SM00382">
    <property type="entry name" value="AAA"/>
    <property type="match status" value="1"/>
</dbReference>
<feature type="domain" description="ABC transporter" evidence="3">
    <location>
        <begin position="2"/>
        <end position="226"/>
    </location>
</feature>
<proteinExistence type="predicted"/>
<name>A0A2U9IRA6_9CREN</name>
<evidence type="ECO:0000313" key="4">
    <source>
        <dbReference type="EMBL" id="AWR98545.1"/>
    </source>
</evidence>
<keyword evidence="2 4" id="KW-0067">ATP-binding</keyword>
<dbReference type="Pfam" id="PF00005">
    <property type="entry name" value="ABC_tran"/>
    <property type="match status" value="1"/>
</dbReference>
<dbReference type="RefSeq" id="WP_054837089.1">
    <property type="nucleotide sequence ID" value="NZ_BBBA01000023.1"/>
</dbReference>
<organism evidence="4 5">
    <name type="scientific">Metallosphaera hakonensis JCM 8857 = DSM 7519</name>
    <dbReference type="NCBI Taxonomy" id="1293036"/>
    <lineage>
        <taxon>Archaea</taxon>
        <taxon>Thermoproteota</taxon>
        <taxon>Thermoprotei</taxon>
        <taxon>Sulfolobales</taxon>
        <taxon>Sulfolobaceae</taxon>
        <taxon>Metallosphaera</taxon>
    </lineage>
</organism>
<reference evidence="4 5" key="1">
    <citation type="submission" date="2018-05" db="EMBL/GenBank/DDBJ databases">
        <title>Complete Genome Sequences of Extremely Thermoacidophilic, Metal-Mobilizing Type-Strain Members of the Archaeal Family Sulfolobaceae: Acidianus brierleyi DSM-1651T, Acidianus sulfidivorans DSM-18786T, Metallosphaera hakonensis DSM-7519T, and Metallosphaera prunae DSM-10039T.</title>
        <authorList>
            <person name="Counts J.A."/>
            <person name="Kelly R.M."/>
        </authorList>
    </citation>
    <scope>NUCLEOTIDE SEQUENCE [LARGE SCALE GENOMIC DNA]</scope>
    <source>
        <strain evidence="4 5">HO1-1</strain>
    </source>
</reference>
<dbReference type="InterPro" id="IPR003439">
    <property type="entry name" value="ABC_transporter-like_ATP-bd"/>
</dbReference>
<keyword evidence="1" id="KW-0547">Nucleotide-binding</keyword>
<dbReference type="PANTHER" id="PTHR43850">
    <property type="entry name" value="ABC TRANSPORTER ATP-BINDING PROTEIN MA_4021-RELATED"/>
    <property type="match status" value="1"/>
</dbReference>
<keyword evidence="5" id="KW-1185">Reference proteome</keyword>
<sequence length="263" mass="29432">MIELKNVRITLSRRGYERFDLENMNLKVNGEKVIILGPNGSGKTTLLKAISGLLPYSGSILINGIEVKKIRNCIEYSTNLPEAYEIGITVNDIVYLYEELKGLDRSLFLEMLKSLNLGEEILRRKLYVLSAGQSVLVRTSLALASRPEIFGLDVPFENVDAARRYVISRYIKEYGKEGILVTHELDMLSLFKDYKAYFLVSNKLQGPVTVLELLESSIVEGEREDALLTIDVMGKKISLVKGDSGMKFGALGSLNRNYGIINV</sequence>
<evidence type="ECO:0000259" key="3">
    <source>
        <dbReference type="PROSITE" id="PS50893"/>
    </source>
</evidence>
<reference evidence="5" key="3">
    <citation type="submission" date="2020-03" db="EMBL/GenBank/DDBJ databases">
        <title>Sequencing and Assembly of Multiple Reported Metal-Biooxidizing Members of the Extremely Thermoacidophilic Archaeal Family Sulfolobaceae.</title>
        <authorList>
            <person name="Counts J.A."/>
            <person name="Kelly R.M."/>
        </authorList>
    </citation>
    <scope>NUCLEOTIDE SEQUENCE [LARGE SCALE GENOMIC DNA]</scope>
    <source>
        <strain evidence="5">HO1-1</strain>
    </source>
</reference>
<dbReference type="PROSITE" id="PS50893">
    <property type="entry name" value="ABC_TRANSPORTER_2"/>
    <property type="match status" value="1"/>
</dbReference>
<dbReference type="GO" id="GO:0005524">
    <property type="term" value="F:ATP binding"/>
    <property type="evidence" value="ECO:0007669"/>
    <property type="project" value="UniProtKB-KW"/>
</dbReference>
<dbReference type="AlphaFoldDB" id="A0A2U9IRA6"/>
<dbReference type="InterPro" id="IPR003593">
    <property type="entry name" value="AAA+_ATPase"/>
</dbReference>
<dbReference type="OrthoDB" id="18209at2157"/>
<evidence type="ECO:0000313" key="5">
    <source>
        <dbReference type="Proteomes" id="UP000247586"/>
    </source>
</evidence>
<dbReference type="EMBL" id="CP029287">
    <property type="protein sequence ID" value="AWR98545.1"/>
    <property type="molecule type" value="Genomic_DNA"/>
</dbReference>
<reference evidence="5" key="2">
    <citation type="submission" date="2020-03" db="EMBL/GenBank/DDBJ databases">
        <title>Complete Genome Sequences of Extremely Thermoacidophilic, Metal-Mobilizing Type-Strain Members of the Archaeal Family Sulfolobaceae: Acidianus brierleyi DSM-1651T, Acidianus sulfidivorans DSM-18786T, Metallosphaera hakonensis DSM-7519T, and Metallosphaera prunae DSM-10039T.</title>
        <authorList>
            <person name="Counts J.A."/>
            <person name="Kelly R.M."/>
        </authorList>
    </citation>
    <scope>NUCLEOTIDE SEQUENCE [LARGE SCALE GENOMIC DNA]</scope>
    <source>
        <strain evidence="5">HO1-1</strain>
    </source>
</reference>
<dbReference type="PANTHER" id="PTHR43850:SF2">
    <property type="entry name" value="ABC TRANSPORTER ATP-BINDING PROTEIN MA_4021-RELATED"/>
    <property type="match status" value="1"/>
</dbReference>
<gene>
    <name evidence="4" type="ORF">DFR87_01195</name>
</gene>
<dbReference type="Proteomes" id="UP000247586">
    <property type="component" value="Chromosome"/>
</dbReference>
<protein>
    <submittedName>
        <fullName evidence="4">Mn2+/Zn2+ABC transporter ATP-binding protein</fullName>
    </submittedName>
</protein>
<accession>A0A2U9IRA6</accession>
<dbReference type="Gene3D" id="3.40.50.300">
    <property type="entry name" value="P-loop containing nucleotide triphosphate hydrolases"/>
    <property type="match status" value="1"/>
</dbReference>
<dbReference type="GO" id="GO:0016887">
    <property type="term" value="F:ATP hydrolysis activity"/>
    <property type="evidence" value="ECO:0007669"/>
    <property type="project" value="InterPro"/>
</dbReference>
<dbReference type="GeneID" id="36833915"/>
<evidence type="ECO:0000256" key="1">
    <source>
        <dbReference type="ARBA" id="ARBA00022741"/>
    </source>
</evidence>
<dbReference type="SUPFAM" id="SSF52540">
    <property type="entry name" value="P-loop containing nucleoside triphosphate hydrolases"/>
    <property type="match status" value="1"/>
</dbReference>
<dbReference type="STRING" id="1293036.GCA_001315825_02374"/>
<dbReference type="KEGG" id="mhk:DFR87_01195"/>